<name>D8PLJ7_SCHCM</name>
<dbReference type="InterPro" id="IPR036047">
    <property type="entry name" value="F-box-like_dom_sf"/>
</dbReference>
<sequence>MELANAASISSINAPASFSSLPLELQDHVAGLLPNRDRLALAQVSKGCTQVAERYIWRDLHSVAPLLLCLPRDAWRVKQTPIKTSFGNATIVPCVYLERELTREDITTTLKRRATYVRSLSVHPLSGIRPLDPSAGRRQPLYLQWDTLVAFTKLIKHKRLFKYVQSFHVGHSHVFHHSEHVLVPLMNKRIKTLSLACPIVDLSYAVQAAQVQPTDLILRSVDVNSPIWGGRDRRGAVDTGVLGALDLWIASLKSLDMAVPMTERALPVIARGKSLQSLTLNSVSLLRPVEGHDLGSLRHLSVTNQPASFSRSLLGSQVLEEVDLSNVMIQSANDIAQLLATLAQSPCLRHVSIVRHSGYKAVAEDGSRIHGSLNSMDLAPLMALRDLETLVINATDDVRLTDADYGALAQALPALRVCKLLAKPVPYSPVPPAVECTLRALVPFAVHCPSLEELCIQMNPASVPPLPTDFRGHASLRQLHVGRSYGLEDRKAVAKYLHAMFPSIERVHSEPFSGGADPWFGVTAGIWDIIRPGVGGFNIWS</sequence>
<accession>D8PLJ7</accession>
<feature type="non-terminal residue" evidence="2">
    <location>
        <position position="541"/>
    </location>
</feature>
<protein>
    <recommendedName>
        <fullName evidence="1">F-box domain-containing protein</fullName>
    </recommendedName>
</protein>
<dbReference type="Proteomes" id="UP000007431">
    <property type="component" value="Unassembled WGS sequence"/>
</dbReference>
<evidence type="ECO:0000313" key="2">
    <source>
        <dbReference type="EMBL" id="EFJ03405.1"/>
    </source>
</evidence>
<dbReference type="HOGENOM" id="CLU_484975_0_0_1"/>
<dbReference type="Gene3D" id="3.80.10.10">
    <property type="entry name" value="Ribonuclease Inhibitor"/>
    <property type="match status" value="1"/>
</dbReference>
<dbReference type="OrthoDB" id="3054858at2759"/>
<dbReference type="OMA" id="VEICAMR"/>
<reference evidence="2 3" key="1">
    <citation type="journal article" date="2010" name="Nat. Biotechnol.">
        <title>Genome sequence of the model mushroom Schizophyllum commune.</title>
        <authorList>
            <person name="Ohm R.A."/>
            <person name="de Jong J.F."/>
            <person name="Lugones L.G."/>
            <person name="Aerts A."/>
            <person name="Kothe E."/>
            <person name="Stajich J.E."/>
            <person name="de Vries R.P."/>
            <person name="Record E."/>
            <person name="Levasseur A."/>
            <person name="Baker S.E."/>
            <person name="Bartholomew K.A."/>
            <person name="Coutinho P.M."/>
            <person name="Erdmann S."/>
            <person name="Fowler T.J."/>
            <person name="Gathman A.C."/>
            <person name="Lombard V."/>
            <person name="Henrissat B."/>
            <person name="Knabe N."/>
            <person name="Kuees U."/>
            <person name="Lilly W.W."/>
            <person name="Lindquist E."/>
            <person name="Lucas S."/>
            <person name="Magnuson J.K."/>
            <person name="Piumi F."/>
            <person name="Raudaskoski M."/>
            <person name="Salamov A."/>
            <person name="Schmutz J."/>
            <person name="Schwarze F.W.M.R."/>
            <person name="vanKuyk P.A."/>
            <person name="Horton J.S."/>
            <person name="Grigoriev I.V."/>
            <person name="Woesten H.A.B."/>
        </authorList>
    </citation>
    <scope>NUCLEOTIDE SEQUENCE [LARGE SCALE GENOMIC DNA]</scope>
    <source>
        <strain evidence="3">H4-8 / FGSC 9210</strain>
    </source>
</reference>
<dbReference type="EMBL" id="GL377302">
    <property type="protein sequence ID" value="EFJ03405.1"/>
    <property type="molecule type" value="Genomic_DNA"/>
</dbReference>
<evidence type="ECO:0000259" key="1">
    <source>
        <dbReference type="PROSITE" id="PS50181"/>
    </source>
</evidence>
<keyword evidence="3" id="KW-1185">Reference proteome</keyword>
<feature type="domain" description="F-box" evidence="1">
    <location>
        <begin position="15"/>
        <end position="60"/>
    </location>
</feature>
<dbReference type="InParanoid" id="D8PLJ7"/>
<gene>
    <name evidence="2" type="ORF">SCHCODRAFT_103335</name>
</gene>
<dbReference type="InterPro" id="IPR001810">
    <property type="entry name" value="F-box_dom"/>
</dbReference>
<organism evidence="3">
    <name type="scientific">Schizophyllum commune (strain H4-8 / FGSC 9210)</name>
    <name type="common">Split gill fungus</name>
    <dbReference type="NCBI Taxonomy" id="578458"/>
    <lineage>
        <taxon>Eukaryota</taxon>
        <taxon>Fungi</taxon>
        <taxon>Dikarya</taxon>
        <taxon>Basidiomycota</taxon>
        <taxon>Agaricomycotina</taxon>
        <taxon>Agaricomycetes</taxon>
        <taxon>Agaricomycetidae</taxon>
        <taxon>Agaricales</taxon>
        <taxon>Schizophyllaceae</taxon>
        <taxon>Schizophyllum</taxon>
    </lineage>
</organism>
<dbReference type="SUPFAM" id="SSF52047">
    <property type="entry name" value="RNI-like"/>
    <property type="match status" value="1"/>
</dbReference>
<dbReference type="VEuPathDB" id="FungiDB:SCHCODRAFT_02748213"/>
<dbReference type="PROSITE" id="PS50181">
    <property type="entry name" value="FBOX"/>
    <property type="match status" value="1"/>
</dbReference>
<dbReference type="InterPro" id="IPR032675">
    <property type="entry name" value="LRR_dom_sf"/>
</dbReference>
<dbReference type="GeneID" id="9589484"/>
<dbReference type="RefSeq" id="XP_003038307.1">
    <property type="nucleotide sequence ID" value="XM_003038261.1"/>
</dbReference>
<dbReference type="KEGG" id="scm:SCHCO_02748213"/>
<proteinExistence type="predicted"/>
<dbReference type="SUPFAM" id="SSF81383">
    <property type="entry name" value="F-box domain"/>
    <property type="match status" value="1"/>
</dbReference>
<dbReference type="AlphaFoldDB" id="D8PLJ7"/>
<evidence type="ECO:0000313" key="3">
    <source>
        <dbReference type="Proteomes" id="UP000007431"/>
    </source>
</evidence>